<evidence type="ECO:0000256" key="3">
    <source>
        <dbReference type="ARBA" id="ARBA00022723"/>
    </source>
</evidence>
<evidence type="ECO:0000256" key="7">
    <source>
        <dbReference type="SAM" id="MobiDB-lite"/>
    </source>
</evidence>
<evidence type="ECO:0000256" key="1">
    <source>
        <dbReference type="ARBA" id="ARBA00022448"/>
    </source>
</evidence>
<dbReference type="InterPro" id="IPR036909">
    <property type="entry name" value="Cyt_c-like_dom_sf"/>
</dbReference>
<dbReference type="GO" id="GO:0009055">
    <property type="term" value="F:electron transfer activity"/>
    <property type="evidence" value="ECO:0007669"/>
    <property type="project" value="InterPro"/>
</dbReference>
<evidence type="ECO:0000256" key="4">
    <source>
        <dbReference type="ARBA" id="ARBA00022982"/>
    </source>
</evidence>
<keyword evidence="2 6" id="KW-0349">Heme</keyword>
<comment type="caution">
    <text evidence="10">The sequence shown here is derived from an EMBL/GenBank/DDBJ whole genome shotgun (WGS) entry which is preliminary data.</text>
</comment>
<proteinExistence type="predicted"/>
<evidence type="ECO:0000259" key="9">
    <source>
        <dbReference type="PROSITE" id="PS51007"/>
    </source>
</evidence>
<organism evidence="10 11">
    <name type="scientific">Micavibrio aeruginosavorus</name>
    <dbReference type="NCBI Taxonomy" id="349221"/>
    <lineage>
        <taxon>Bacteria</taxon>
        <taxon>Pseudomonadati</taxon>
        <taxon>Bdellovibrionota</taxon>
        <taxon>Bdellovibrionia</taxon>
        <taxon>Bdellovibrionales</taxon>
        <taxon>Pseudobdellovibrionaceae</taxon>
        <taxon>Micavibrio</taxon>
    </lineage>
</organism>
<evidence type="ECO:0000313" key="10">
    <source>
        <dbReference type="EMBL" id="PZQ45221.1"/>
    </source>
</evidence>
<dbReference type="EMBL" id="QFQB01000058">
    <property type="protein sequence ID" value="PZQ45221.1"/>
    <property type="molecule type" value="Genomic_DNA"/>
</dbReference>
<name>A0A2W5MVA5_9BACT</name>
<evidence type="ECO:0000256" key="5">
    <source>
        <dbReference type="ARBA" id="ARBA00023004"/>
    </source>
</evidence>
<accession>A0A2W5MVA5</accession>
<keyword evidence="3 6" id="KW-0479">Metal-binding</keyword>
<keyword evidence="4" id="KW-0249">Electron transport</keyword>
<protein>
    <submittedName>
        <fullName evidence="10">Cytochrome c family protein</fullName>
    </submittedName>
</protein>
<keyword evidence="8" id="KW-0812">Transmembrane</keyword>
<dbReference type="InterPro" id="IPR002327">
    <property type="entry name" value="Cyt_c_1A/1B"/>
</dbReference>
<dbReference type="PANTHER" id="PTHR11961">
    <property type="entry name" value="CYTOCHROME C"/>
    <property type="match status" value="1"/>
</dbReference>
<keyword evidence="1" id="KW-0813">Transport</keyword>
<evidence type="ECO:0000256" key="8">
    <source>
        <dbReference type="SAM" id="Phobius"/>
    </source>
</evidence>
<sequence length="215" mass="22114">MGGMEFNKIFAAILVAGIVAMLGGFVAKQLIHPHKLEEDAFKIEAMETAGPGGAAAPAGPEPIMALIAAADVAKGEKIAKACAACHTFPKGSPSGVGPNLWGVLGGPKDHMPGYAYSGALLEVGGKTWTYEELNKFLYKPKAYAKNTKMSYAGLKKGEDRAALIAWLRTQSDSPAALPTDAEIAKEQADLGSKEAPVADAAKTDAASPAAAPAAH</sequence>
<keyword evidence="5 6" id="KW-0408">Iron</keyword>
<dbReference type="GO" id="GO:0020037">
    <property type="term" value="F:heme binding"/>
    <property type="evidence" value="ECO:0007669"/>
    <property type="project" value="InterPro"/>
</dbReference>
<dbReference type="PRINTS" id="PR00604">
    <property type="entry name" value="CYTCHRMECIAB"/>
</dbReference>
<evidence type="ECO:0000313" key="11">
    <source>
        <dbReference type="Proteomes" id="UP000249417"/>
    </source>
</evidence>
<feature type="region of interest" description="Disordered" evidence="7">
    <location>
        <begin position="187"/>
        <end position="215"/>
    </location>
</feature>
<dbReference type="Proteomes" id="UP000249417">
    <property type="component" value="Unassembled WGS sequence"/>
</dbReference>
<feature type="transmembrane region" description="Helical" evidence="8">
    <location>
        <begin position="6"/>
        <end position="27"/>
    </location>
</feature>
<dbReference type="AlphaFoldDB" id="A0A2W5MVA5"/>
<dbReference type="Gene3D" id="1.10.760.10">
    <property type="entry name" value="Cytochrome c-like domain"/>
    <property type="match status" value="1"/>
</dbReference>
<feature type="domain" description="Cytochrome c" evidence="9">
    <location>
        <begin position="70"/>
        <end position="171"/>
    </location>
</feature>
<reference evidence="10 11" key="1">
    <citation type="submission" date="2017-08" db="EMBL/GenBank/DDBJ databases">
        <title>Infants hospitalized years apart are colonized by the same room-sourced microbial strains.</title>
        <authorList>
            <person name="Brooks B."/>
            <person name="Olm M.R."/>
            <person name="Firek B.A."/>
            <person name="Baker R."/>
            <person name="Thomas B.C."/>
            <person name="Morowitz M.J."/>
            <person name="Banfield J.F."/>
        </authorList>
    </citation>
    <scope>NUCLEOTIDE SEQUENCE [LARGE SCALE GENOMIC DNA]</scope>
    <source>
        <strain evidence="10">S2_005_002_R2_29</strain>
    </source>
</reference>
<keyword evidence="8" id="KW-0472">Membrane</keyword>
<dbReference type="SUPFAM" id="SSF46626">
    <property type="entry name" value="Cytochrome c"/>
    <property type="match status" value="1"/>
</dbReference>
<dbReference type="GO" id="GO:0046872">
    <property type="term" value="F:metal ion binding"/>
    <property type="evidence" value="ECO:0007669"/>
    <property type="project" value="UniProtKB-KW"/>
</dbReference>
<evidence type="ECO:0000256" key="2">
    <source>
        <dbReference type="ARBA" id="ARBA00022617"/>
    </source>
</evidence>
<keyword evidence="8" id="KW-1133">Transmembrane helix</keyword>
<dbReference type="InterPro" id="IPR009056">
    <property type="entry name" value="Cyt_c-like_dom"/>
</dbReference>
<dbReference type="PROSITE" id="PS51007">
    <property type="entry name" value="CYTC"/>
    <property type="match status" value="1"/>
</dbReference>
<feature type="compositionally biased region" description="Low complexity" evidence="7">
    <location>
        <begin position="195"/>
        <end position="215"/>
    </location>
</feature>
<gene>
    <name evidence="10" type="ORF">DI551_08060</name>
</gene>
<evidence type="ECO:0000256" key="6">
    <source>
        <dbReference type="PROSITE-ProRule" id="PRU00433"/>
    </source>
</evidence>